<gene>
    <name evidence="11" type="primary">SWC4</name>
    <name evidence="11" type="ORF">MJAP1_002728</name>
</gene>
<evidence type="ECO:0000256" key="9">
    <source>
        <dbReference type="SAM" id="MobiDB-lite"/>
    </source>
</evidence>
<dbReference type="GO" id="GO:0003714">
    <property type="term" value="F:transcription corepressor activity"/>
    <property type="evidence" value="ECO:0007669"/>
    <property type="project" value="TreeGrafter"/>
</dbReference>
<dbReference type="SMART" id="SM00717">
    <property type="entry name" value="SANT"/>
    <property type="match status" value="1"/>
</dbReference>
<dbReference type="PANTHER" id="PTHR12855:SF10">
    <property type="entry name" value="DNA METHYLTRANSFERASE 1-ASSOCIATED PROTEIN 1"/>
    <property type="match status" value="1"/>
</dbReference>
<comment type="function">
    <text evidence="8">Component of the SWR1 complex which mediates the ATP-dependent exchange of histone H2A for the H2A variant HZT1 leading to transcriptional regulation of selected genes by chromatin remodeling. Component of the NuA4 histone acetyltransferase complex which is involved in transcriptional activation of selected genes principally by acetylation of nucleosomal histone H4 and H2A. The NuA4 complex is also involved in DNA repair.</text>
</comment>
<keyword evidence="4" id="KW-0156">Chromatin regulator</keyword>
<reference evidence="11" key="1">
    <citation type="submission" date="2023-03" db="EMBL/GenBank/DDBJ databases">
        <title>Mating type loci evolution in Malassezia.</title>
        <authorList>
            <person name="Coelho M.A."/>
        </authorList>
    </citation>
    <scope>NUCLEOTIDE SEQUENCE</scope>
    <source>
        <strain evidence="11">CBS 9431</strain>
    </source>
</reference>
<dbReference type="GO" id="GO:0006281">
    <property type="term" value="P:DNA repair"/>
    <property type="evidence" value="ECO:0007669"/>
    <property type="project" value="InterPro"/>
</dbReference>
<keyword evidence="7" id="KW-0539">Nucleus</keyword>
<dbReference type="GO" id="GO:0006338">
    <property type="term" value="P:chromatin remodeling"/>
    <property type="evidence" value="ECO:0007669"/>
    <property type="project" value="InterPro"/>
</dbReference>
<proteinExistence type="inferred from homology"/>
<feature type="region of interest" description="Disordered" evidence="9">
    <location>
        <begin position="1"/>
        <end position="46"/>
    </location>
</feature>
<dbReference type="PANTHER" id="PTHR12855">
    <property type="entry name" value="DNA METHYLTRANSFERASE 1-ASSOCIATED PROTEIN 1 FAMILY MEMBER"/>
    <property type="match status" value="1"/>
</dbReference>
<feature type="domain" description="Myb-like" evidence="10">
    <location>
        <begin position="178"/>
        <end position="230"/>
    </location>
</feature>
<protein>
    <recommendedName>
        <fullName evidence="3">SWR1-complex protein 4</fullName>
    </recommendedName>
</protein>
<accession>A0AAF0JAF4</accession>
<dbReference type="GO" id="GO:0000122">
    <property type="term" value="P:negative regulation of transcription by RNA polymerase II"/>
    <property type="evidence" value="ECO:0007669"/>
    <property type="project" value="TreeGrafter"/>
</dbReference>
<dbReference type="GO" id="GO:0035267">
    <property type="term" value="C:NuA4 histone acetyltransferase complex"/>
    <property type="evidence" value="ECO:0007669"/>
    <property type="project" value="InterPro"/>
</dbReference>
<dbReference type="InterPro" id="IPR001005">
    <property type="entry name" value="SANT/Myb"/>
</dbReference>
<dbReference type="FunFam" id="1.10.10.60:FF:000087">
    <property type="entry name" value="DNA methyltransferase 1-associated protein 1"/>
    <property type="match status" value="1"/>
</dbReference>
<evidence type="ECO:0000313" key="12">
    <source>
        <dbReference type="Proteomes" id="UP001217754"/>
    </source>
</evidence>
<evidence type="ECO:0000259" key="10">
    <source>
        <dbReference type="SMART" id="SM00717"/>
    </source>
</evidence>
<keyword evidence="5" id="KW-0805">Transcription regulation</keyword>
<evidence type="ECO:0000256" key="4">
    <source>
        <dbReference type="ARBA" id="ARBA00022853"/>
    </source>
</evidence>
<dbReference type="InterPro" id="IPR027109">
    <property type="entry name" value="Swc4/Dmap1"/>
</dbReference>
<keyword evidence="6" id="KW-0804">Transcription</keyword>
<organism evidence="11 12">
    <name type="scientific">Malassezia japonica</name>
    <dbReference type="NCBI Taxonomy" id="223818"/>
    <lineage>
        <taxon>Eukaryota</taxon>
        <taxon>Fungi</taxon>
        <taxon>Dikarya</taxon>
        <taxon>Basidiomycota</taxon>
        <taxon>Ustilaginomycotina</taxon>
        <taxon>Malasseziomycetes</taxon>
        <taxon>Malasseziales</taxon>
        <taxon>Malasseziaceae</taxon>
        <taxon>Malassezia</taxon>
    </lineage>
</organism>
<dbReference type="GO" id="GO:0000812">
    <property type="term" value="C:Swr1 complex"/>
    <property type="evidence" value="ECO:0007669"/>
    <property type="project" value="TreeGrafter"/>
</dbReference>
<dbReference type="InterPro" id="IPR032563">
    <property type="entry name" value="DAMP1_SANT-like"/>
</dbReference>
<dbReference type="RefSeq" id="XP_060122644.1">
    <property type="nucleotide sequence ID" value="XM_060266661.1"/>
</dbReference>
<dbReference type="GeneID" id="85226379"/>
<dbReference type="Pfam" id="PF16282">
    <property type="entry name" value="SANT_DAMP1_like"/>
    <property type="match status" value="1"/>
</dbReference>
<comment type="subcellular location">
    <subcellularLocation>
        <location evidence="1">Nucleus</location>
    </subcellularLocation>
</comment>
<dbReference type="AlphaFoldDB" id="A0AAF0JAF4"/>
<evidence type="ECO:0000256" key="7">
    <source>
        <dbReference type="ARBA" id="ARBA00023242"/>
    </source>
</evidence>
<evidence type="ECO:0000256" key="3">
    <source>
        <dbReference type="ARBA" id="ARBA00019132"/>
    </source>
</evidence>
<feature type="compositionally biased region" description="Basic and acidic residues" evidence="9">
    <location>
        <begin position="37"/>
        <end position="46"/>
    </location>
</feature>
<evidence type="ECO:0000256" key="2">
    <source>
        <dbReference type="ARBA" id="ARBA00006918"/>
    </source>
</evidence>
<evidence type="ECO:0000256" key="6">
    <source>
        <dbReference type="ARBA" id="ARBA00023163"/>
    </source>
</evidence>
<evidence type="ECO:0000256" key="1">
    <source>
        <dbReference type="ARBA" id="ARBA00004123"/>
    </source>
</evidence>
<feature type="region of interest" description="Disordered" evidence="9">
    <location>
        <begin position="332"/>
        <end position="361"/>
    </location>
</feature>
<keyword evidence="12" id="KW-1185">Reference proteome</keyword>
<dbReference type="Proteomes" id="UP001217754">
    <property type="component" value="Chromosome 4"/>
</dbReference>
<dbReference type="Gene3D" id="1.10.10.60">
    <property type="entry name" value="Homeodomain-like"/>
    <property type="match status" value="1"/>
</dbReference>
<evidence type="ECO:0000256" key="8">
    <source>
        <dbReference type="ARBA" id="ARBA00025264"/>
    </source>
</evidence>
<feature type="region of interest" description="Disordered" evidence="9">
    <location>
        <begin position="498"/>
        <end position="534"/>
    </location>
</feature>
<evidence type="ECO:0000313" key="11">
    <source>
        <dbReference type="EMBL" id="WFD39747.1"/>
    </source>
</evidence>
<evidence type="ECO:0000256" key="5">
    <source>
        <dbReference type="ARBA" id="ARBA00023015"/>
    </source>
</evidence>
<dbReference type="EMBL" id="CP119961">
    <property type="protein sequence ID" value="WFD39747.1"/>
    <property type="molecule type" value="Genomic_DNA"/>
</dbReference>
<comment type="similarity">
    <text evidence="2">Belongs to the SWC4 family.</text>
</comment>
<name>A0AAF0JAF4_9BASI</name>
<sequence>MSSNDVRDILSLPNRPAGDAGPSRAPVRAPPTLPGDARPKQRPEGMSRELYALLGPNAPSLVMSSGPNGALATLEGIENSGYSGQHAFQPKFVRKSNAAAVRKWTWAPFRNPSRSDTQQSESIAEPTQNGLVLHHWRPLAPTDEGDESEARLEEQWTPFNTASHVFHYSAEEYNQHLRDDDWTKDETDYLVEMCEAYDLRFIVIADRYEWPGKERSIEDLKSRYYTIARRLLRERISNEDLETRQAQLQTFAYDRNQEVERKKAVEKLFTRTPEQLAEEEALYVEARRLEQNEAKFSKERDDLLRLLGGWETLPNCTNRTVAATGAGLLWTPGQAEVDGDTKKRRKTDGGAGTPTGKAKADPKQALFDAQHFITRFTPNAPNVLRTPYPNLIGTPSALPPVAGAGVHTAQNTKAESNAHHGAYLRSMRMLTFRPNQYTRAIQALAELHPPIGSRLVYPTATNVEKWETLLGAVAGGLEMKKQLDRVEAEYKIAQARLEALSSGNPLPPPTEEVKQEAEPAAMSVDTPQPPALAP</sequence>